<dbReference type="GO" id="GO:0050137">
    <property type="term" value="F:NADPH peroxidase activity"/>
    <property type="evidence" value="ECO:0007669"/>
    <property type="project" value="UniProtKB-EC"/>
</dbReference>
<dbReference type="GO" id="GO:0005739">
    <property type="term" value="C:mitochondrion"/>
    <property type="evidence" value="ECO:0007669"/>
    <property type="project" value="TreeGrafter"/>
</dbReference>
<comment type="catalytic activity">
    <reaction evidence="16">
        <text>H2O2 + NADPH + H(+) = NADP(+) + 2 H2O</text>
        <dbReference type="Rhea" id="RHEA:15173"/>
        <dbReference type="ChEBI" id="CHEBI:15377"/>
        <dbReference type="ChEBI" id="CHEBI:15378"/>
        <dbReference type="ChEBI" id="CHEBI:16240"/>
        <dbReference type="ChEBI" id="CHEBI:57783"/>
        <dbReference type="ChEBI" id="CHEBI:58349"/>
        <dbReference type="EC" id="1.11.1.2"/>
    </reaction>
    <physiologicalReaction direction="left-to-right" evidence="16">
        <dbReference type="Rhea" id="RHEA:15174"/>
    </physiologicalReaction>
</comment>
<evidence type="ECO:0000256" key="8">
    <source>
        <dbReference type="ARBA" id="ARBA00023157"/>
    </source>
</evidence>
<evidence type="ECO:0000256" key="2">
    <source>
        <dbReference type="ARBA" id="ARBA00012610"/>
    </source>
</evidence>
<evidence type="ECO:0000256" key="13">
    <source>
        <dbReference type="ARBA" id="ARBA00044275"/>
    </source>
</evidence>
<evidence type="ECO:0000256" key="4">
    <source>
        <dbReference type="ARBA" id="ARBA00022827"/>
    </source>
</evidence>
<dbReference type="InterPro" id="IPR046952">
    <property type="entry name" value="GSHR/TRXR-like"/>
</dbReference>
<feature type="binding site" evidence="18">
    <location>
        <position position="127"/>
    </location>
    <ligand>
        <name>FAD</name>
        <dbReference type="ChEBI" id="CHEBI:57692"/>
    </ligand>
</feature>
<dbReference type="Gene3D" id="3.50.50.60">
    <property type="entry name" value="FAD/NAD(P)-binding domain"/>
    <property type="match status" value="2"/>
</dbReference>
<comment type="cofactor">
    <cofactor evidence="18">
        <name>FAD</name>
        <dbReference type="ChEBI" id="CHEBI:57692"/>
    </cofactor>
    <text evidence="18">Binds 1 FAD per subunit.</text>
</comment>
<dbReference type="GO" id="GO:0004791">
    <property type="term" value="F:thioredoxin-disulfide reductase (NADPH) activity"/>
    <property type="evidence" value="ECO:0007669"/>
    <property type="project" value="UniProtKB-EC"/>
</dbReference>
<evidence type="ECO:0000256" key="15">
    <source>
        <dbReference type="ARBA" id="ARBA00047387"/>
    </source>
</evidence>
<reference evidence="22" key="2">
    <citation type="submission" date="2025-08" db="UniProtKB">
        <authorList>
            <consortium name="Ensembl"/>
        </authorList>
    </citation>
    <scope>IDENTIFICATION</scope>
</reference>
<feature type="domain" description="FAD/NAD(P)-binding" evidence="21">
    <location>
        <begin position="13"/>
        <end position="345"/>
    </location>
</feature>
<dbReference type="Ensembl" id="ENSSFOT00015080735.1">
    <property type="protein sequence ID" value="ENSSFOP00015073282.1"/>
    <property type="gene ID" value="ENSSFOG00015024693.1"/>
</dbReference>
<dbReference type="GO" id="GO:0004362">
    <property type="term" value="F:glutathione-disulfide reductase (NADPH) activity"/>
    <property type="evidence" value="ECO:0007669"/>
    <property type="project" value="TreeGrafter"/>
</dbReference>
<dbReference type="EC" id="1.8.1.9" evidence="2"/>
<dbReference type="EC" id="1.11.1.2" evidence="10"/>
<evidence type="ECO:0000256" key="7">
    <source>
        <dbReference type="ARBA" id="ARBA00023002"/>
    </source>
</evidence>
<dbReference type="GO" id="GO:0005829">
    <property type="term" value="C:cytosol"/>
    <property type="evidence" value="ECO:0007669"/>
    <property type="project" value="TreeGrafter"/>
</dbReference>
<comment type="function">
    <text evidence="14">Reduces disulfideprotein thioredoxin (Trx) to its dithiol-containing form. Homodimeric flavoprotein involved in the regulation of cellular redox reactions, growth and differentiation. Contains a selenocysteine residue at the C-terminal active site that is essential for catalysis. Also has reductase activity on hydrogen peroxide (H2O2).</text>
</comment>
<dbReference type="GO" id="GO:0034599">
    <property type="term" value="P:cellular response to oxidative stress"/>
    <property type="evidence" value="ECO:0007669"/>
    <property type="project" value="TreeGrafter"/>
</dbReference>
<dbReference type="Gene3D" id="3.30.390.30">
    <property type="match status" value="1"/>
</dbReference>
<feature type="binding site" evidence="18">
    <location>
        <begin position="192"/>
        <end position="199"/>
    </location>
    <ligand>
        <name>NAD(+)</name>
        <dbReference type="ChEBI" id="CHEBI:57540"/>
    </ligand>
</feature>
<dbReference type="PANTHER" id="PTHR42737:SF8">
    <property type="entry name" value="THIOREDOXIN-DISULFIDE REDUCTASE"/>
    <property type="match status" value="1"/>
</dbReference>
<evidence type="ECO:0000313" key="23">
    <source>
        <dbReference type="Proteomes" id="UP000694397"/>
    </source>
</evidence>
<evidence type="ECO:0000256" key="5">
    <source>
        <dbReference type="ARBA" id="ARBA00022857"/>
    </source>
</evidence>
<dbReference type="InterPro" id="IPR004099">
    <property type="entry name" value="Pyr_nucl-diS_OxRdtase_dimer"/>
</dbReference>
<evidence type="ECO:0000256" key="14">
    <source>
        <dbReference type="ARBA" id="ARBA00045717"/>
    </source>
</evidence>
<keyword evidence="9" id="KW-0676">Redox-active center</keyword>
<evidence type="ECO:0000259" key="20">
    <source>
        <dbReference type="Pfam" id="PF02852"/>
    </source>
</evidence>
<evidence type="ECO:0000256" key="10">
    <source>
        <dbReference type="ARBA" id="ARBA00044049"/>
    </source>
</evidence>
<feature type="disulfide bond" description="Redox-active" evidence="19">
    <location>
        <begin position="53"/>
        <end position="58"/>
    </location>
</feature>
<proteinExistence type="inferred from homology"/>
<keyword evidence="5" id="KW-0521">NADP</keyword>
<dbReference type="GO" id="GO:0045454">
    <property type="term" value="P:cell redox homeostasis"/>
    <property type="evidence" value="ECO:0007669"/>
    <property type="project" value="InterPro"/>
</dbReference>
<evidence type="ECO:0000256" key="12">
    <source>
        <dbReference type="ARBA" id="ARBA00044212"/>
    </source>
</evidence>
<evidence type="ECO:0000256" key="19">
    <source>
        <dbReference type="PIRSR" id="PIRSR000350-4"/>
    </source>
</evidence>
<comment type="catalytic activity">
    <reaction evidence="15">
        <text>[thioredoxin]-dithiol + NADP(+) = [thioredoxin]-disulfide + NADPH + H(+)</text>
        <dbReference type="Rhea" id="RHEA:20345"/>
        <dbReference type="Rhea" id="RHEA-COMP:10698"/>
        <dbReference type="Rhea" id="RHEA-COMP:10700"/>
        <dbReference type="ChEBI" id="CHEBI:15378"/>
        <dbReference type="ChEBI" id="CHEBI:29950"/>
        <dbReference type="ChEBI" id="CHEBI:50058"/>
        <dbReference type="ChEBI" id="CHEBI:57783"/>
        <dbReference type="ChEBI" id="CHEBI:58349"/>
        <dbReference type="EC" id="1.8.1.9"/>
    </reaction>
    <physiologicalReaction direction="right-to-left" evidence="15">
        <dbReference type="Rhea" id="RHEA:20347"/>
    </physiologicalReaction>
</comment>
<evidence type="ECO:0000256" key="11">
    <source>
        <dbReference type="ARBA" id="ARBA00044068"/>
    </source>
</evidence>
<feature type="binding site" evidence="18">
    <location>
        <position position="329"/>
    </location>
    <ligand>
        <name>FAD</name>
        <dbReference type="ChEBI" id="CHEBI:57692"/>
    </ligand>
</feature>
<reference evidence="22 23" key="1">
    <citation type="submission" date="2019-04" db="EMBL/GenBank/DDBJ databases">
        <authorList>
            <consortium name="Wellcome Sanger Institute Data Sharing"/>
        </authorList>
    </citation>
    <scope>NUCLEOTIDE SEQUENCE [LARGE SCALE GENOMIC DNA]</scope>
</reference>
<dbReference type="GeneTree" id="ENSGT00940000160180"/>
<dbReference type="NCBIfam" id="TIGR01438">
    <property type="entry name" value="TGR"/>
    <property type="match status" value="1"/>
</dbReference>
<dbReference type="PANTHER" id="PTHR42737">
    <property type="entry name" value="GLUTATHIONE REDUCTASE"/>
    <property type="match status" value="1"/>
</dbReference>
<protein>
    <recommendedName>
        <fullName evidence="11">Thioredoxin reductase 1, cytoplasmic</fullName>
        <ecNumber evidence="10">1.11.1.2</ecNumber>
        <ecNumber evidence="2">1.8.1.9</ecNumber>
    </recommendedName>
    <alternativeName>
        <fullName evidence="13">Peroxidase TXNRD1</fullName>
    </alternativeName>
    <alternativeName>
        <fullName evidence="12">Thioredoxin reductase TR1</fullName>
    </alternativeName>
</protein>
<dbReference type="GO" id="GO:0050660">
    <property type="term" value="F:flavin adenine dinucleotide binding"/>
    <property type="evidence" value="ECO:0007669"/>
    <property type="project" value="InterPro"/>
</dbReference>
<feature type="binding site" evidence="18">
    <location>
        <position position="287"/>
    </location>
    <ligand>
        <name>NAD(+)</name>
        <dbReference type="ChEBI" id="CHEBI:57540"/>
    </ligand>
</feature>
<keyword evidence="8" id="KW-1015">Disulfide bond</keyword>
<dbReference type="GO" id="GO:0006749">
    <property type="term" value="P:glutathione metabolic process"/>
    <property type="evidence" value="ECO:0007669"/>
    <property type="project" value="TreeGrafter"/>
</dbReference>
<feature type="active site" description="Proton acceptor" evidence="17">
    <location>
        <position position="467"/>
    </location>
</feature>
<organism evidence="22 23">
    <name type="scientific">Scleropages formosus</name>
    <name type="common">Asian bonytongue</name>
    <name type="synonym">Osteoglossum formosum</name>
    <dbReference type="NCBI Taxonomy" id="113540"/>
    <lineage>
        <taxon>Eukaryota</taxon>
        <taxon>Metazoa</taxon>
        <taxon>Chordata</taxon>
        <taxon>Craniata</taxon>
        <taxon>Vertebrata</taxon>
        <taxon>Euteleostomi</taxon>
        <taxon>Actinopterygii</taxon>
        <taxon>Neopterygii</taxon>
        <taxon>Teleostei</taxon>
        <taxon>Osteoglossocephala</taxon>
        <taxon>Osteoglossomorpha</taxon>
        <taxon>Osteoglossiformes</taxon>
        <taxon>Osteoglossidae</taxon>
        <taxon>Scleropages</taxon>
    </lineage>
</organism>
<dbReference type="InterPro" id="IPR036188">
    <property type="entry name" value="FAD/NAD-bd_sf"/>
</dbReference>
<evidence type="ECO:0000313" key="22">
    <source>
        <dbReference type="Ensembl" id="ENSSFOP00015073282.1"/>
    </source>
</evidence>
<dbReference type="SUPFAM" id="SSF55424">
    <property type="entry name" value="FAD/NAD-linked reductases, dimerisation (C-terminal) domain"/>
    <property type="match status" value="1"/>
</dbReference>
<dbReference type="PRINTS" id="PR00411">
    <property type="entry name" value="PNDRDTASEI"/>
</dbReference>
<feature type="domain" description="Pyridine nucleotide-disulphide oxidoreductase dimerisation" evidence="20">
    <location>
        <begin position="365"/>
        <end position="474"/>
    </location>
</feature>
<keyword evidence="23" id="KW-1185">Reference proteome</keyword>
<dbReference type="InterPro" id="IPR006338">
    <property type="entry name" value="Thioredoxin/glutathione_Rdtase"/>
</dbReference>
<keyword evidence="18" id="KW-0520">NAD</keyword>
<dbReference type="SUPFAM" id="SSF51905">
    <property type="entry name" value="FAD/NAD(P)-binding domain"/>
    <property type="match status" value="1"/>
</dbReference>
<name>A0A8D0CKI1_SCLFO</name>
<evidence type="ECO:0000259" key="21">
    <source>
        <dbReference type="Pfam" id="PF07992"/>
    </source>
</evidence>
<dbReference type="Proteomes" id="UP000694397">
    <property type="component" value="Chromosome 21"/>
</dbReference>
<evidence type="ECO:0000256" key="1">
    <source>
        <dbReference type="ARBA" id="ARBA00007532"/>
    </source>
</evidence>
<sequence>MNEILRRGLRYDYDLVVIGGGLGGLAAAKVCLINGCLVVGQSPPSSPGLGGTCINVGCIAKKLMHQAALLGQAIQDSSNFGWEFNKQVSHNWTCMMEAVQLHIKAMNCSHHKQHLQDSRVTYLNALGELVAPHTVKTTDTKGAAMCHSAAVFIISTGESPRYLGIPGDREFCITSDDLFSLPHCPGHTLVVGASYMGLECAGFLAGLGLPVTVMVRSILLRGFDQKIAERIEEHMVNQRISFLRPFVLTKVEKIQEGSPGKLRVTALSSDGKETFEGEFNTVLLAIGREACTRNIGLDHVGVKYNPRTGKVLVDEEDRTNVGHIFAIGDVQKGRLDLTPVAVQAGRLLARRLYGRQRTKCDYINVPTMLFTSMEYGACGVSEERASQMYGEENIEVYHSNFWPLEWTVPGRDKYACYAKVICHIPDSERVVGVHVLGPNAGEIVQGFAVALRCGLTKEQLDSTIGIHPVCAEVRNASWRFASALIYPVLCKTEQRCIFSSLHPIWKYFLDGL</sequence>
<dbReference type="AlphaFoldDB" id="A0A8D0CKI1"/>
<keyword evidence="7" id="KW-0560">Oxidoreductase</keyword>
<reference evidence="22" key="3">
    <citation type="submission" date="2025-09" db="UniProtKB">
        <authorList>
            <consortium name="Ensembl"/>
        </authorList>
    </citation>
    <scope>IDENTIFICATION</scope>
</reference>
<feature type="binding site" evidence="18">
    <location>
        <position position="62"/>
    </location>
    <ligand>
        <name>FAD</name>
        <dbReference type="ChEBI" id="CHEBI:57692"/>
    </ligand>
</feature>
<evidence type="ECO:0000256" key="6">
    <source>
        <dbReference type="ARBA" id="ARBA00022933"/>
    </source>
</evidence>
<evidence type="ECO:0000256" key="3">
    <source>
        <dbReference type="ARBA" id="ARBA00022630"/>
    </source>
</evidence>
<evidence type="ECO:0000256" key="9">
    <source>
        <dbReference type="ARBA" id="ARBA00023284"/>
    </source>
</evidence>
<evidence type="ECO:0000256" key="16">
    <source>
        <dbReference type="ARBA" id="ARBA00048992"/>
    </source>
</evidence>
<keyword evidence="6" id="KW-0712">Selenocysteine</keyword>
<accession>A0A8D0CKI1</accession>
<gene>
    <name evidence="22" type="primary">TXNRD1</name>
</gene>
<dbReference type="InterPro" id="IPR023753">
    <property type="entry name" value="FAD/NAD-binding_dom"/>
</dbReference>
<dbReference type="InterPro" id="IPR016156">
    <property type="entry name" value="FAD/NAD-linked_Rdtase_dimer_sf"/>
</dbReference>
<dbReference type="Pfam" id="PF07992">
    <property type="entry name" value="Pyr_redox_2"/>
    <property type="match status" value="1"/>
</dbReference>
<keyword evidence="18" id="KW-0547">Nucleotide-binding</keyword>
<keyword evidence="4 18" id="KW-0274">FAD</keyword>
<dbReference type="InterPro" id="IPR001100">
    <property type="entry name" value="Pyr_nuc-diS_OxRdtase"/>
</dbReference>
<dbReference type="PIRSF" id="PIRSF000350">
    <property type="entry name" value="Mercury_reductase_MerA"/>
    <property type="match status" value="1"/>
</dbReference>
<evidence type="ECO:0000256" key="17">
    <source>
        <dbReference type="PIRSR" id="PIRSR000350-2"/>
    </source>
</evidence>
<dbReference type="PRINTS" id="PR00368">
    <property type="entry name" value="FADPNR"/>
</dbReference>
<evidence type="ECO:0000256" key="18">
    <source>
        <dbReference type="PIRSR" id="PIRSR000350-3"/>
    </source>
</evidence>
<comment type="similarity">
    <text evidence="1">Belongs to the class-I pyridine nucleotide-disulfide oxidoreductase family.</text>
</comment>
<dbReference type="Pfam" id="PF02852">
    <property type="entry name" value="Pyr_redox_dim"/>
    <property type="match status" value="1"/>
</dbReference>
<dbReference type="OrthoDB" id="5956163at2759"/>
<keyword evidence="3" id="KW-0285">Flavoprotein</keyword>